<reference evidence="2 3" key="1">
    <citation type="submission" date="2016-04" db="EMBL/GenBank/DDBJ databases">
        <title>A degradative enzymes factory behind the ericoid mycorrhizal symbiosis.</title>
        <authorList>
            <consortium name="DOE Joint Genome Institute"/>
            <person name="Martino E."/>
            <person name="Morin E."/>
            <person name="Grelet G."/>
            <person name="Kuo A."/>
            <person name="Kohler A."/>
            <person name="Daghino S."/>
            <person name="Barry K."/>
            <person name="Choi C."/>
            <person name="Cichocki N."/>
            <person name="Clum A."/>
            <person name="Copeland A."/>
            <person name="Hainaut M."/>
            <person name="Haridas S."/>
            <person name="Labutti K."/>
            <person name="Lindquist E."/>
            <person name="Lipzen A."/>
            <person name="Khouja H.-R."/>
            <person name="Murat C."/>
            <person name="Ohm R."/>
            <person name="Olson A."/>
            <person name="Spatafora J."/>
            <person name="Veneault-Fourrey C."/>
            <person name="Henrissat B."/>
            <person name="Grigoriev I."/>
            <person name="Martin F."/>
            <person name="Perotto S."/>
        </authorList>
    </citation>
    <scope>NUCLEOTIDE SEQUENCE [LARGE SCALE GENOMIC DNA]</scope>
    <source>
        <strain evidence="2 3">E</strain>
    </source>
</reference>
<accession>A0A2J6SS19</accession>
<feature type="region of interest" description="Disordered" evidence="1">
    <location>
        <begin position="50"/>
        <end position="72"/>
    </location>
</feature>
<dbReference type="Proteomes" id="UP000235371">
    <property type="component" value="Unassembled WGS sequence"/>
</dbReference>
<dbReference type="GeneID" id="36589533"/>
<dbReference type="AlphaFoldDB" id="A0A2J6SS19"/>
<evidence type="ECO:0000313" key="3">
    <source>
        <dbReference type="Proteomes" id="UP000235371"/>
    </source>
</evidence>
<dbReference type="InParanoid" id="A0A2J6SS19"/>
<sequence length="89" mass="9418">MSRGLTITGILQLIIRSPLSGFPRIFYPSCFSLADHISFAALCINSSLPTSKTSGASPDVVAGASKSPQEGRSSFVSMNTVTIVWVLIN</sequence>
<dbReference type="EMBL" id="KZ613872">
    <property type="protein sequence ID" value="PMD53574.1"/>
    <property type="molecule type" value="Genomic_DNA"/>
</dbReference>
<gene>
    <name evidence="2" type="ORF">K444DRAFT_619102</name>
</gene>
<organism evidence="2 3">
    <name type="scientific">Hyaloscypha bicolor E</name>
    <dbReference type="NCBI Taxonomy" id="1095630"/>
    <lineage>
        <taxon>Eukaryota</taxon>
        <taxon>Fungi</taxon>
        <taxon>Dikarya</taxon>
        <taxon>Ascomycota</taxon>
        <taxon>Pezizomycotina</taxon>
        <taxon>Leotiomycetes</taxon>
        <taxon>Helotiales</taxon>
        <taxon>Hyaloscyphaceae</taxon>
        <taxon>Hyaloscypha</taxon>
        <taxon>Hyaloscypha bicolor</taxon>
    </lineage>
</organism>
<name>A0A2J6SS19_9HELO</name>
<proteinExistence type="predicted"/>
<dbReference type="RefSeq" id="XP_024730478.1">
    <property type="nucleotide sequence ID" value="XM_024881456.1"/>
</dbReference>
<keyword evidence="3" id="KW-1185">Reference proteome</keyword>
<evidence type="ECO:0000256" key="1">
    <source>
        <dbReference type="SAM" id="MobiDB-lite"/>
    </source>
</evidence>
<protein>
    <submittedName>
        <fullName evidence="2">Uncharacterized protein</fullName>
    </submittedName>
</protein>
<evidence type="ECO:0000313" key="2">
    <source>
        <dbReference type="EMBL" id="PMD53574.1"/>
    </source>
</evidence>